<gene>
    <name evidence="2" type="ORF">WR164_09910</name>
</gene>
<proteinExistence type="predicted"/>
<keyword evidence="1" id="KW-0472">Membrane</keyword>
<dbReference type="AlphaFoldDB" id="A0A9W6B129"/>
<sequence>MDNNDFDRKTRLTREEYQNNVDQQAIDQKKQIAAEKSQRLAKFWDKVIIVLIVLITLVFLILFFVNF</sequence>
<evidence type="ECO:0000256" key="1">
    <source>
        <dbReference type="SAM" id="Phobius"/>
    </source>
</evidence>
<keyword evidence="3" id="KW-1185">Reference proteome</keyword>
<keyword evidence="1" id="KW-1133">Transmembrane helix</keyword>
<evidence type="ECO:0000313" key="3">
    <source>
        <dbReference type="Proteomes" id="UP001144204"/>
    </source>
</evidence>
<organism evidence="2 3">
    <name type="scientific">Philodulcilactobacillus myokoensis</name>
    <dbReference type="NCBI Taxonomy" id="2929573"/>
    <lineage>
        <taxon>Bacteria</taxon>
        <taxon>Bacillati</taxon>
        <taxon>Bacillota</taxon>
        <taxon>Bacilli</taxon>
        <taxon>Lactobacillales</taxon>
        <taxon>Lactobacillaceae</taxon>
        <taxon>Philodulcilactobacillus</taxon>
    </lineage>
</organism>
<reference evidence="2" key="2">
    <citation type="journal article" date="2023" name="PLoS ONE">
        <title>Philodulcilactobacillus myokoensis gen. nov., sp. nov., a fructophilic, acidophilic, and agar-phobic lactic acid bacterium isolated from fermented vegetable extracts.</title>
        <authorList>
            <person name="Kouya T."/>
            <person name="Ishiyama Y."/>
            <person name="Ohashi S."/>
            <person name="Kumakubo R."/>
            <person name="Yamazaki T."/>
            <person name="Otaki T."/>
        </authorList>
    </citation>
    <scope>NUCLEOTIDE SEQUENCE</scope>
    <source>
        <strain evidence="2">WR16-4</strain>
    </source>
</reference>
<feature type="transmembrane region" description="Helical" evidence="1">
    <location>
        <begin position="47"/>
        <end position="65"/>
    </location>
</feature>
<reference evidence="2" key="1">
    <citation type="submission" date="2022-07" db="EMBL/GenBank/DDBJ databases">
        <authorList>
            <person name="Kouya T."/>
            <person name="Ishiyama Y."/>
        </authorList>
    </citation>
    <scope>NUCLEOTIDE SEQUENCE</scope>
    <source>
        <strain evidence="2">WR16-4</strain>
    </source>
</reference>
<accession>A0A9W6B129</accession>
<protein>
    <submittedName>
        <fullName evidence="2">Uncharacterized protein</fullName>
    </submittedName>
</protein>
<name>A0A9W6B129_9LACO</name>
<dbReference type="Proteomes" id="UP001144204">
    <property type="component" value="Unassembled WGS sequence"/>
</dbReference>
<evidence type="ECO:0000313" key="2">
    <source>
        <dbReference type="EMBL" id="GLB47012.1"/>
    </source>
</evidence>
<dbReference type="RefSeq" id="WP_286136469.1">
    <property type="nucleotide sequence ID" value="NZ_BRPL01000002.1"/>
</dbReference>
<comment type="caution">
    <text evidence="2">The sequence shown here is derived from an EMBL/GenBank/DDBJ whole genome shotgun (WGS) entry which is preliminary data.</text>
</comment>
<keyword evidence="1" id="KW-0812">Transmembrane</keyword>
<dbReference type="EMBL" id="BRPL01000002">
    <property type="protein sequence ID" value="GLB47012.1"/>
    <property type="molecule type" value="Genomic_DNA"/>
</dbReference>